<gene>
    <name evidence="1" type="ORF">T4E_6167</name>
</gene>
<protein>
    <submittedName>
        <fullName evidence="1">Uncharacterized protein</fullName>
    </submittedName>
</protein>
<dbReference type="Proteomes" id="UP000054815">
    <property type="component" value="Unassembled WGS sequence"/>
</dbReference>
<organism evidence="1 2">
    <name type="scientific">Trichinella pseudospiralis</name>
    <name type="common">Parasitic roundworm</name>
    <dbReference type="NCBI Taxonomy" id="6337"/>
    <lineage>
        <taxon>Eukaryota</taxon>
        <taxon>Metazoa</taxon>
        <taxon>Ecdysozoa</taxon>
        <taxon>Nematoda</taxon>
        <taxon>Enoplea</taxon>
        <taxon>Dorylaimia</taxon>
        <taxon>Trichinellida</taxon>
        <taxon>Trichinellidae</taxon>
        <taxon>Trichinella</taxon>
    </lineage>
</organism>
<evidence type="ECO:0000313" key="2">
    <source>
        <dbReference type="Proteomes" id="UP000054815"/>
    </source>
</evidence>
<evidence type="ECO:0000313" key="1">
    <source>
        <dbReference type="EMBL" id="KRX90823.1"/>
    </source>
</evidence>
<sequence>MPKEVRKHSFRMLLSKLLKVGTVEAFFKLGRICFAKRRRRFAADSKVKNVKFSLLEKATENFDSTSFHNIVHALHSNVCTYHTLSTVVHSTASVRGWTVNPA</sequence>
<proteinExistence type="predicted"/>
<dbReference type="AlphaFoldDB" id="A0A0V0XS45"/>
<comment type="caution">
    <text evidence="1">The sequence shown here is derived from an EMBL/GenBank/DDBJ whole genome shotgun (WGS) entry which is preliminary data.</text>
</comment>
<reference evidence="1 2" key="1">
    <citation type="submission" date="2015-01" db="EMBL/GenBank/DDBJ databases">
        <title>Evolution of Trichinella species and genotypes.</title>
        <authorList>
            <person name="Korhonen P.K."/>
            <person name="Edoardo P."/>
            <person name="Giuseppe L.R."/>
            <person name="Gasser R.B."/>
        </authorList>
    </citation>
    <scope>NUCLEOTIDE SEQUENCE [LARGE SCALE GENOMIC DNA]</scope>
    <source>
        <strain evidence="1">ISS141</strain>
    </source>
</reference>
<name>A0A0V0XS45_TRIPS</name>
<dbReference type="EMBL" id="JYDU01000155">
    <property type="protein sequence ID" value="KRX90823.1"/>
    <property type="molecule type" value="Genomic_DNA"/>
</dbReference>
<accession>A0A0V0XS45</accession>